<reference evidence="2" key="1">
    <citation type="submission" date="2023-04" db="EMBL/GenBank/DDBJ databases">
        <title>Ambrosiozyma monospora NBRC 1965.</title>
        <authorList>
            <person name="Ichikawa N."/>
            <person name="Sato H."/>
            <person name="Tonouchi N."/>
        </authorList>
    </citation>
    <scope>NUCLEOTIDE SEQUENCE</scope>
    <source>
        <strain evidence="2">NBRC 1965</strain>
    </source>
</reference>
<sequence>MSQERFMPFDQFTARYYPDSSDFILTRTKKVDAVYTPDVQKMLEKLNYSLVDDVIADVVDPDTTTSSTTTKSKSKSNSNAKATVAPPPPSSRTTRSSRSLVVSSSSDSENVSIVDPPFEDAGDDFDIGSPDDYGVSDSVSPESVDLEDGNLVDIDESSDAASGDDNGFASRRTRNRSGSSSKSSSNAKSTSKSNQKSNIRSRTKGRKAASLLSSADEEEEPKPSHSMALVPTNKSNAMVAFAPPVIGDHPEKLNEFQVKTLKNVTDQLVNHIDQFKPECQGDIHALFYYLNKIQDGFGRPKNDDENEEEVMSKKEKTTTKTKKKAVKSAKVEKKATRGTRRSRRNRW</sequence>
<dbReference type="Proteomes" id="UP001165063">
    <property type="component" value="Unassembled WGS sequence"/>
</dbReference>
<organism evidence="2 3">
    <name type="scientific">Ambrosiozyma monospora</name>
    <name type="common">Yeast</name>
    <name type="synonym">Endomycopsis monosporus</name>
    <dbReference type="NCBI Taxonomy" id="43982"/>
    <lineage>
        <taxon>Eukaryota</taxon>
        <taxon>Fungi</taxon>
        <taxon>Dikarya</taxon>
        <taxon>Ascomycota</taxon>
        <taxon>Saccharomycotina</taxon>
        <taxon>Pichiomycetes</taxon>
        <taxon>Pichiales</taxon>
        <taxon>Pichiaceae</taxon>
        <taxon>Ambrosiozyma</taxon>
    </lineage>
</organism>
<feature type="compositionally biased region" description="Acidic residues" evidence="1">
    <location>
        <begin position="144"/>
        <end position="158"/>
    </location>
</feature>
<dbReference type="AlphaFoldDB" id="A0A9W6YVL6"/>
<proteinExistence type="predicted"/>
<feature type="region of interest" description="Disordered" evidence="1">
    <location>
        <begin position="298"/>
        <end position="347"/>
    </location>
</feature>
<comment type="caution">
    <text evidence="2">The sequence shown here is derived from an EMBL/GenBank/DDBJ whole genome shotgun (WGS) entry which is preliminary data.</text>
</comment>
<feature type="compositionally biased region" description="Acidic residues" evidence="1">
    <location>
        <begin position="117"/>
        <end position="126"/>
    </location>
</feature>
<evidence type="ECO:0000256" key="1">
    <source>
        <dbReference type="SAM" id="MobiDB-lite"/>
    </source>
</evidence>
<dbReference type="EMBL" id="BSXU01001020">
    <property type="protein sequence ID" value="GMG22883.1"/>
    <property type="molecule type" value="Genomic_DNA"/>
</dbReference>
<name>A0A9W6YVL6_AMBMO</name>
<feature type="compositionally biased region" description="Low complexity" evidence="1">
    <location>
        <begin position="61"/>
        <end position="84"/>
    </location>
</feature>
<protein>
    <submittedName>
        <fullName evidence="2">Unnamed protein product</fullName>
    </submittedName>
</protein>
<gene>
    <name evidence="2" type="ORF">Amon01_000271000</name>
</gene>
<evidence type="ECO:0000313" key="2">
    <source>
        <dbReference type="EMBL" id="GMG22883.1"/>
    </source>
</evidence>
<evidence type="ECO:0000313" key="3">
    <source>
        <dbReference type="Proteomes" id="UP001165063"/>
    </source>
</evidence>
<accession>A0A9W6YVL6</accession>
<feature type="compositionally biased region" description="Low complexity" evidence="1">
    <location>
        <begin position="91"/>
        <end position="112"/>
    </location>
</feature>
<feature type="region of interest" description="Disordered" evidence="1">
    <location>
        <begin position="61"/>
        <end position="230"/>
    </location>
</feature>
<keyword evidence="3" id="KW-1185">Reference proteome</keyword>
<feature type="compositionally biased region" description="Basic residues" evidence="1">
    <location>
        <begin position="336"/>
        <end position="347"/>
    </location>
</feature>
<feature type="compositionally biased region" description="Low complexity" evidence="1">
    <location>
        <begin position="176"/>
        <end position="198"/>
    </location>
</feature>